<evidence type="ECO:0000313" key="3">
    <source>
        <dbReference type="EMBL" id="PRH82228.1"/>
    </source>
</evidence>
<feature type="signal peptide" evidence="1">
    <location>
        <begin position="1"/>
        <end position="22"/>
    </location>
</feature>
<accession>A0A2P6M8D0</accession>
<keyword evidence="1" id="KW-0732">Signal</keyword>
<dbReference type="Pfam" id="PF01476">
    <property type="entry name" value="LysM"/>
    <property type="match status" value="1"/>
</dbReference>
<dbReference type="InterPro" id="IPR036779">
    <property type="entry name" value="LysM_dom_sf"/>
</dbReference>
<dbReference type="PANTHER" id="PTHR34700">
    <property type="entry name" value="POTASSIUM BINDING PROTEIN KBP"/>
    <property type="match status" value="1"/>
</dbReference>
<dbReference type="InterPro" id="IPR052196">
    <property type="entry name" value="Bact_Kbp"/>
</dbReference>
<name>A0A2P6M8D0_9GAMM</name>
<dbReference type="Proteomes" id="UP000241736">
    <property type="component" value="Unassembled WGS sequence"/>
</dbReference>
<dbReference type="PROSITE" id="PS51782">
    <property type="entry name" value="LYSM"/>
    <property type="match status" value="1"/>
</dbReference>
<protein>
    <submittedName>
        <fullName evidence="3">Peptidoglycan-binding protein LysM</fullName>
    </submittedName>
</protein>
<comment type="caution">
    <text evidence="3">The sequence shown here is derived from an EMBL/GenBank/DDBJ whole genome shotgun (WGS) entry which is preliminary data.</text>
</comment>
<dbReference type="Gene3D" id="3.10.350.10">
    <property type="entry name" value="LysM domain"/>
    <property type="match status" value="1"/>
</dbReference>
<dbReference type="CDD" id="cd00118">
    <property type="entry name" value="LysM"/>
    <property type="match status" value="1"/>
</dbReference>
<dbReference type="EMBL" id="PVLF01000012">
    <property type="protein sequence ID" value="PRH82228.1"/>
    <property type="molecule type" value="Genomic_DNA"/>
</dbReference>
<dbReference type="SMART" id="SM00257">
    <property type="entry name" value="LysM"/>
    <property type="match status" value="1"/>
</dbReference>
<feature type="domain" description="LysM" evidence="2">
    <location>
        <begin position="31"/>
        <end position="79"/>
    </location>
</feature>
<keyword evidence="4" id="KW-1185">Reference proteome</keyword>
<dbReference type="PANTHER" id="PTHR34700:SF4">
    <property type="entry name" value="PHAGE-LIKE ELEMENT PBSX PROTEIN XKDP"/>
    <property type="match status" value="1"/>
</dbReference>
<evidence type="ECO:0000313" key="4">
    <source>
        <dbReference type="Proteomes" id="UP000241736"/>
    </source>
</evidence>
<sequence length="368" mass="39888">MFKRLLAVTAAMLLTLAGAVIAADLREDHPTTYVVKKGDTLWDIAGRFLQKPWLWPEIWQANPQVQNPHLIFPGQVLSLVYIDGQPRVQADGPQVGEAVNTIPLSEVEALLKHFTVVNDPQALPHVVGLEDDRLYSTAGQLVYVRGLQGATPGMVVDIARPVNLFGAGNGRNLPGATPLDFRGDRHHGHWTVPAGYGEATGVKLGYELQIHATGEVTNVKGEIASVVLREEGREIRVGDRVMPSEAQPYDLQFVPRAPDVVPANARILAVADGMQSGPHLVVALSVGARDGIRNGHVMSIWNEGSRVADVVSHRSGAAAKTDKVTLPDEFVGNLMVFRTFDKVSYALVMDGIRPVHHGDLLKHPDATE</sequence>
<dbReference type="InterPro" id="IPR018392">
    <property type="entry name" value="LysM"/>
</dbReference>
<reference evidence="3 4" key="1">
    <citation type="submission" date="2018-03" db="EMBL/GenBank/DDBJ databases">
        <title>Arenimonas caeni sp. nov., isolated from activated sludge.</title>
        <authorList>
            <person name="Liu H."/>
        </authorList>
    </citation>
    <scope>NUCLEOTIDE SEQUENCE [LARGE SCALE GENOMIC DNA]</scope>
    <source>
        <strain evidence="4">z29</strain>
    </source>
</reference>
<gene>
    <name evidence="3" type="ORF">C6N40_08190</name>
</gene>
<dbReference type="OrthoDB" id="9765158at2"/>
<proteinExistence type="predicted"/>
<dbReference type="SUPFAM" id="SSF54106">
    <property type="entry name" value="LysM domain"/>
    <property type="match status" value="1"/>
</dbReference>
<organism evidence="3 4">
    <name type="scientific">Arenimonas caeni</name>
    <dbReference type="NCBI Taxonomy" id="2058085"/>
    <lineage>
        <taxon>Bacteria</taxon>
        <taxon>Pseudomonadati</taxon>
        <taxon>Pseudomonadota</taxon>
        <taxon>Gammaproteobacteria</taxon>
        <taxon>Lysobacterales</taxon>
        <taxon>Lysobacteraceae</taxon>
        <taxon>Arenimonas</taxon>
    </lineage>
</organism>
<evidence type="ECO:0000256" key="1">
    <source>
        <dbReference type="SAM" id="SignalP"/>
    </source>
</evidence>
<feature type="chain" id="PRO_5015181397" evidence="1">
    <location>
        <begin position="23"/>
        <end position="368"/>
    </location>
</feature>
<evidence type="ECO:0000259" key="2">
    <source>
        <dbReference type="PROSITE" id="PS51782"/>
    </source>
</evidence>
<dbReference type="AlphaFoldDB" id="A0A2P6M8D0"/>
<dbReference type="RefSeq" id="WP_106990531.1">
    <property type="nucleotide sequence ID" value="NZ_JAVEVW010000199.1"/>
</dbReference>